<dbReference type="PANTHER" id="PTHR30250:SF11">
    <property type="entry name" value="O-ANTIGEN TRANSPORTER-RELATED"/>
    <property type="match status" value="1"/>
</dbReference>
<reference evidence="7 8" key="1">
    <citation type="submission" date="2019-01" db="EMBL/GenBank/DDBJ databases">
        <title>Draft genome sequences of the type strains of six Macrococcus species.</title>
        <authorList>
            <person name="Mazhar S."/>
            <person name="Altermann E."/>
            <person name="Hill C."/>
            <person name="Mcauliffe O."/>
        </authorList>
    </citation>
    <scope>NUCLEOTIDE SEQUENCE [LARGE SCALE GENOMIC DNA]</scope>
    <source>
        <strain evidence="7 8">ATCC 51825</strain>
    </source>
</reference>
<dbReference type="AlphaFoldDB" id="A0A4R6C128"/>
<comment type="subcellular location">
    <subcellularLocation>
        <location evidence="1">Cell membrane</location>
        <topology evidence="1">Multi-pass membrane protein</topology>
    </subcellularLocation>
</comment>
<protein>
    <submittedName>
        <fullName evidence="7">Capsular biosynthesis protein</fullName>
    </submittedName>
</protein>
<feature type="transmembrane region" description="Helical" evidence="6">
    <location>
        <begin position="226"/>
        <end position="253"/>
    </location>
</feature>
<feature type="transmembrane region" description="Helical" evidence="6">
    <location>
        <begin position="345"/>
        <end position="365"/>
    </location>
</feature>
<dbReference type="PANTHER" id="PTHR30250">
    <property type="entry name" value="PST FAMILY PREDICTED COLANIC ACID TRANSPORTER"/>
    <property type="match status" value="1"/>
</dbReference>
<evidence type="ECO:0000256" key="2">
    <source>
        <dbReference type="ARBA" id="ARBA00022475"/>
    </source>
</evidence>
<feature type="transmembrane region" description="Helical" evidence="6">
    <location>
        <begin position="6"/>
        <end position="29"/>
    </location>
</feature>
<dbReference type="RefSeq" id="WP_133451105.1">
    <property type="nucleotide sequence ID" value="NZ_SCWF01000002.1"/>
</dbReference>
<evidence type="ECO:0000313" key="8">
    <source>
        <dbReference type="Proteomes" id="UP000294843"/>
    </source>
</evidence>
<keyword evidence="5 6" id="KW-0472">Membrane</keyword>
<keyword evidence="4 6" id="KW-1133">Transmembrane helix</keyword>
<dbReference type="Proteomes" id="UP000294843">
    <property type="component" value="Unassembled WGS sequence"/>
</dbReference>
<dbReference type="InterPro" id="IPR050833">
    <property type="entry name" value="Poly_Biosynth_Transport"/>
</dbReference>
<evidence type="ECO:0000313" key="7">
    <source>
        <dbReference type="EMBL" id="TDM14915.1"/>
    </source>
</evidence>
<evidence type="ECO:0000256" key="3">
    <source>
        <dbReference type="ARBA" id="ARBA00022692"/>
    </source>
</evidence>
<evidence type="ECO:0000256" key="6">
    <source>
        <dbReference type="SAM" id="Phobius"/>
    </source>
</evidence>
<feature type="transmembrane region" description="Helical" evidence="6">
    <location>
        <begin position="274"/>
        <end position="296"/>
    </location>
</feature>
<dbReference type="EMBL" id="SCWF01000002">
    <property type="protein sequence ID" value="TDM14915.1"/>
    <property type="molecule type" value="Genomic_DNA"/>
</dbReference>
<feature type="transmembrane region" description="Helical" evidence="6">
    <location>
        <begin position="41"/>
        <end position="63"/>
    </location>
</feature>
<feature type="transmembrane region" description="Helical" evidence="6">
    <location>
        <begin position="134"/>
        <end position="152"/>
    </location>
</feature>
<gene>
    <name evidence="7" type="ORF">ERX55_02955</name>
</gene>
<dbReference type="OrthoDB" id="3246647at2"/>
<keyword evidence="8" id="KW-1185">Reference proteome</keyword>
<proteinExistence type="predicted"/>
<organism evidence="7 8">
    <name type="scientific">Macrococcus bovicus</name>
    <dbReference type="NCBI Taxonomy" id="69968"/>
    <lineage>
        <taxon>Bacteria</taxon>
        <taxon>Bacillati</taxon>
        <taxon>Bacillota</taxon>
        <taxon>Bacilli</taxon>
        <taxon>Bacillales</taxon>
        <taxon>Staphylococcaceae</taxon>
        <taxon>Macrococcus</taxon>
    </lineage>
</organism>
<evidence type="ECO:0000256" key="5">
    <source>
        <dbReference type="ARBA" id="ARBA00023136"/>
    </source>
</evidence>
<evidence type="ECO:0000256" key="4">
    <source>
        <dbReference type="ARBA" id="ARBA00022989"/>
    </source>
</evidence>
<dbReference type="InterPro" id="IPR002797">
    <property type="entry name" value="Polysacc_synth"/>
</dbReference>
<accession>A0A4R6C128</accession>
<name>A0A4R6C128_9STAP</name>
<keyword evidence="3 6" id="KW-0812">Transmembrane</keyword>
<feature type="transmembrane region" description="Helical" evidence="6">
    <location>
        <begin position="195"/>
        <end position="214"/>
    </location>
</feature>
<dbReference type="GO" id="GO:0005886">
    <property type="term" value="C:plasma membrane"/>
    <property type="evidence" value="ECO:0007669"/>
    <property type="project" value="UniProtKB-SubCell"/>
</dbReference>
<sequence>MKALFGKLSVVLLANITNTLTKLMIVILITKILGSRQLGEYTLALAITAPLSLLFNMKLRAYLVSSDNINFYISSKFRTLTSILSLIICEIIALIFYKDLFLIITLVMILKVLDINSEFYQAFPNKLKKFKESSILLIIKSIISLLLFTLVITYTENLYFSLIIQIIFTFIFQFFERNYLYKAGNAFSYKNNVSFKNLFISLLPLGIVQAIYTYSANIPKFALEKFYSIELVGILSALLYIITIVNLLMNTISQTFLPYMKKLYKNDKKKFNKYLHIYLNLIALAIGLIFLILNSILGESILQILFNNKISEFKNVLLIMTIVIPSSISSWIYDSALLLKGSVKFQPLFLIISSLITYILSLILIPPYGVYGAAYVLGVFHLLNLVFKIAYYTIPSSRSE</sequence>
<dbReference type="Pfam" id="PF01943">
    <property type="entry name" value="Polysacc_synt"/>
    <property type="match status" value="1"/>
</dbReference>
<comment type="caution">
    <text evidence="7">The sequence shown here is derived from an EMBL/GenBank/DDBJ whole genome shotgun (WGS) entry which is preliminary data.</text>
</comment>
<keyword evidence="2" id="KW-1003">Cell membrane</keyword>
<feature type="transmembrane region" description="Helical" evidence="6">
    <location>
        <begin position="371"/>
        <end position="394"/>
    </location>
</feature>
<feature type="transmembrane region" description="Helical" evidence="6">
    <location>
        <begin position="316"/>
        <end position="333"/>
    </location>
</feature>
<feature type="transmembrane region" description="Helical" evidence="6">
    <location>
        <begin position="83"/>
        <end position="113"/>
    </location>
</feature>
<evidence type="ECO:0000256" key="1">
    <source>
        <dbReference type="ARBA" id="ARBA00004651"/>
    </source>
</evidence>
<feature type="transmembrane region" description="Helical" evidence="6">
    <location>
        <begin position="158"/>
        <end position="175"/>
    </location>
</feature>